<evidence type="ECO:0000313" key="6">
    <source>
        <dbReference type="EMBL" id="VUD74614.1"/>
    </source>
</evidence>
<feature type="modified residue" description="4-aspartylphosphate" evidence="4">
    <location>
        <position position="184"/>
    </location>
</feature>
<accession>A0A509ELR2</accession>
<evidence type="ECO:0000256" key="4">
    <source>
        <dbReference type="PROSITE-ProRule" id="PRU00169"/>
    </source>
</evidence>
<dbReference type="SUPFAM" id="SSF52172">
    <property type="entry name" value="CheY-like"/>
    <property type="match status" value="2"/>
</dbReference>
<evidence type="ECO:0000256" key="1">
    <source>
        <dbReference type="ARBA" id="ARBA00022553"/>
    </source>
</evidence>
<keyword evidence="1 4" id="KW-0597">Phosphoprotein</keyword>
<dbReference type="Proteomes" id="UP000410984">
    <property type="component" value="Unassembled WGS sequence"/>
</dbReference>
<feature type="domain" description="Response regulatory" evidence="5">
    <location>
        <begin position="9"/>
        <end position="126"/>
    </location>
</feature>
<dbReference type="InterPro" id="IPR011006">
    <property type="entry name" value="CheY-like_superfamily"/>
</dbReference>
<gene>
    <name evidence="6" type="primary">phoP_2</name>
    <name evidence="6" type="ORF">MET9862_05247</name>
</gene>
<dbReference type="OrthoDB" id="7979972at2"/>
<reference evidence="6 7" key="1">
    <citation type="submission" date="2019-06" db="EMBL/GenBank/DDBJ databases">
        <authorList>
            <person name="Rodrigo-Torres L."/>
            <person name="Arahal R. D."/>
            <person name="Lucena T."/>
        </authorList>
    </citation>
    <scope>NUCLEOTIDE SEQUENCE [LARGE SCALE GENOMIC DNA]</scope>
    <source>
        <strain evidence="6 7">SB0023/3</strain>
    </source>
</reference>
<evidence type="ECO:0000256" key="2">
    <source>
        <dbReference type="ARBA" id="ARBA00023015"/>
    </source>
</evidence>
<dbReference type="Gene3D" id="3.40.50.2300">
    <property type="match status" value="2"/>
</dbReference>
<protein>
    <submittedName>
        <fullName evidence="6">Alkaline phosphatase synthesis transcriptional regulatory protein PhoP</fullName>
    </submittedName>
</protein>
<name>A0A509ELR2_9HYPH</name>
<dbReference type="AlphaFoldDB" id="A0A509ELR2"/>
<organism evidence="6 7">
    <name type="scientific">Methylobacterium symbioticum</name>
    <dbReference type="NCBI Taxonomy" id="2584084"/>
    <lineage>
        <taxon>Bacteria</taxon>
        <taxon>Pseudomonadati</taxon>
        <taxon>Pseudomonadota</taxon>
        <taxon>Alphaproteobacteria</taxon>
        <taxon>Hyphomicrobiales</taxon>
        <taxon>Methylobacteriaceae</taxon>
        <taxon>Methylobacterium</taxon>
    </lineage>
</organism>
<dbReference type="Pfam" id="PF00072">
    <property type="entry name" value="Response_reg"/>
    <property type="match status" value="1"/>
</dbReference>
<proteinExistence type="predicted"/>
<dbReference type="PROSITE" id="PS50110">
    <property type="entry name" value="RESPONSE_REGULATORY"/>
    <property type="match status" value="2"/>
</dbReference>
<evidence type="ECO:0000256" key="3">
    <source>
        <dbReference type="ARBA" id="ARBA00023163"/>
    </source>
</evidence>
<dbReference type="SMART" id="SM00448">
    <property type="entry name" value="REC"/>
    <property type="match status" value="2"/>
</dbReference>
<sequence length="282" mass="30251">MPYSTAGARVVIADSDSGRRATLSGIVRRFDASARIRETDAGPELIEIIRAEKPTTAFVGFQLAGLSGPEAVAVSRKTGGVLGSLVLITARVMPQWQDLATSLGAYEVLKTPLDPAHIESLMHADARRRQPTRILLASSSENGRNAIGRVLARSGFNFVVEETDDGRHALKQLSLAQYDLAFIDAKLGGLDGLELACQAQPLGLSTRITLLTAGDPEPIAQAARFFGVDSILRMPFYARDIDLALHHALGLRRPYLLNAITAPPAPTALLRIADLAPTRRTA</sequence>
<dbReference type="RefSeq" id="WP_142585903.1">
    <property type="nucleotide sequence ID" value="NZ_CABFPH010000139.1"/>
</dbReference>
<dbReference type="EMBL" id="CABFPH010000139">
    <property type="protein sequence ID" value="VUD74614.1"/>
    <property type="molecule type" value="Genomic_DNA"/>
</dbReference>
<dbReference type="CDD" id="cd00156">
    <property type="entry name" value="REC"/>
    <property type="match status" value="1"/>
</dbReference>
<dbReference type="InterPro" id="IPR001789">
    <property type="entry name" value="Sig_transdc_resp-reg_receiver"/>
</dbReference>
<keyword evidence="2" id="KW-0805">Transcription regulation</keyword>
<dbReference type="PANTHER" id="PTHR44591:SF3">
    <property type="entry name" value="RESPONSE REGULATORY DOMAIN-CONTAINING PROTEIN"/>
    <property type="match status" value="1"/>
</dbReference>
<comment type="caution">
    <text evidence="4">Lacks conserved residue(s) required for the propagation of feature annotation.</text>
</comment>
<feature type="domain" description="Response regulatory" evidence="5">
    <location>
        <begin position="133"/>
        <end position="249"/>
    </location>
</feature>
<evidence type="ECO:0000313" key="7">
    <source>
        <dbReference type="Proteomes" id="UP000410984"/>
    </source>
</evidence>
<keyword evidence="7" id="KW-1185">Reference proteome</keyword>
<keyword evidence="3" id="KW-0804">Transcription</keyword>
<dbReference type="InterPro" id="IPR050595">
    <property type="entry name" value="Bact_response_regulator"/>
</dbReference>
<evidence type="ECO:0000259" key="5">
    <source>
        <dbReference type="PROSITE" id="PS50110"/>
    </source>
</evidence>
<dbReference type="GO" id="GO:0000160">
    <property type="term" value="P:phosphorelay signal transduction system"/>
    <property type="evidence" value="ECO:0007669"/>
    <property type="project" value="InterPro"/>
</dbReference>
<dbReference type="PANTHER" id="PTHR44591">
    <property type="entry name" value="STRESS RESPONSE REGULATOR PROTEIN 1"/>
    <property type="match status" value="1"/>
</dbReference>